<evidence type="ECO:0000313" key="3">
    <source>
        <dbReference type="Proteomes" id="UP000469523"/>
    </source>
</evidence>
<dbReference type="Proteomes" id="UP000469523">
    <property type="component" value="Unassembled WGS sequence"/>
</dbReference>
<evidence type="ECO:0000256" key="1">
    <source>
        <dbReference type="SAM" id="Phobius"/>
    </source>
</evidence>
<keyword evidence="1" id="KW-0812">Transmembrane</keyword>
<keyword evidence="1" id="KW-0472">Membrane</keyword>
<comment type="caution">
    <text evidence="2">The sequence shown here is derived from an EMBL/GenBank/DDBJ whole genome shotgun (WGS) entry which is preliminary data.</text>
</comment>
<keyword evidence="3" id="KW-1185">Reference proteome</keyword>
<reference evidence="2 3" key="1">
    <citation type="submission" date="2019-09" db="EMBL/GenBank/DDBJ databases">
        <title>In-depth cultivation of the pig gut microbiome towards novel bacterial diversity and tailored functional studies.</title>
        <authorList>
            <person name="Wylensek D."/>
            <person name="Hitch T.C.A."/>
            <person name="Clavel T."/>
        </authorList>
    </citation>
    <scope>NUCLEOTIDE SEQUENCE [LARGE SCALE GENOMIC DNA]</scope>
    <source>
        <strain evidence="2 3">WCA3-693-APC-4?</strain>
    </source>
</reference>
<dbReference type="EMBL" id="VUNQ01000006">
    <property type="protein sequence ID" value="MSU00654.1"/>
    <property type="molecule type" value="Genomic_DNA"/>
</dbReference>
<proteinExistence type="predicted"/>
<evidence type="ECO:0000313" key="2">
    <source>
        <dbReference type="EMBL" id="MSU00654.1"/>
    </source>
</evidence>
<dbReference type="AlphaFoldDB" id="A0A6N7XVT5"/>
<organism evidence="2 3">
    <name type="scientific">Tissierella pigra</name>
    <dbReference type="NCBI Taxonomy" id="2607614"/>
    <lineage>
        <taxon>Bacteria</taxon>
        <taxon>Bacillati</taxon>
        <taxon>Bacillota</taxon>
        <taxon>Tissierellia</taxon>
        <taxon>Tissierellales</taxon>
        <taxon>Tissierellaceae</taxon>
        <taxon>Tissierella</taxon>
    </lineage>
</organism>
<accession>A0A6N7XVT5</accession>
<name>A0A6N7XVT5_9FIRM</name>
<feature type="transmembrane region" description="Helical" evidence="1">
    <location>
        <begin position="65"/>
        <end position="83"/>
    </location>
</feature>
<feature type="transmembrane region" description="Helical" evidence="1">
    <location>
        <begin position="7"/>
        <end position="26"/>
    </location>
</feature>
<protein>
    <submittedName>
        <fullName evidence="2">DUF3021 family protein</fullName>
    </submittedName>
</protein>
<feature type="transmembrane region" description="Helical" evidence="1">
    <location>
        <begin position="89"/>
        <end position="108"/>
    </location>
</feature>
<gene>
    <name evidence="2" type="ORF">FYJ83_04125</name>
</gene>
<sequence>MRKIITNIFAATGLTLIILAVIASLYGGEFLFISSVYQALAVNLIIALGLNIIQNIESKYFIIEVFRDVTFTLCILIFAGYLFNWYSSTPILVVIIMGLVIYVISYLINIIKINDDIAFINNRLKVNRDIKKD</sequence>
<dbReference type="RefSeq" id="WP_154439082.1">
    <property type="nucleotide sequence ID" value="NZ_JAHLPJ010000001.1"/>
</dbReference>
<feature type="transmembrane region" description="Helical" evidence="1">
    <location>
        <begin position="32"/>
        <end position="53"/>
    </location>
</feature>
<keyword evidence="1" id="KW-1133">Transmembrane helix</keyword>